<name>A0ABD3XD27_SINWO</name>
<organism evidence="3 4">
    <name type="scientific">Sinanodonta woodiana</name>
    <name type="common">Chinese pond mussel</name>
    <name type="synonym">Anodonta woodiana</name>
    <dbReference type="NCBI Taxonomy" id="1069815"/>
    <lineage>
        <taxon>Eukaryota</taxon>
        <taxon>Metazoa</taxon>
        <taxon>Spiralia</taxon>
        <taxon>Lophotrochozoa</taxon>
        <taxon>Mollusca</taxon>
        <taxon>Bivalvia</taxon>
        <taxon>Autobranchia</taxon>
        <taxon>Heteroconchia</taxon>
        <taxon>Palaeoheterodonta</taxon>
        <taxon>Unionida</taxon>
        <taxon>Unionoidea</taxon>
        <taxon>Unionidae</taxon>
        <taxon>Unioninae</taxon>
        <taxon>Sinanodonta</taxon>
    </lineage>
</organism>
<reference evidence="3 4" key="1">
    <citation type="submission" date="2024-11" db="EMBL/GenBank/DDBJ databases">
        <title>Chromosome-level genome assembly of the freshwater bivalve Anodonta woodiana.</title>
        <authorList>
            <person name="Chen X."/>
        </authorList>
    </citation>
    <scope>NUCLEOTIDE SEQUENCE [LARGE SCALE GENOMIC DNA]</scope>
    <source>
        <strain evidence="3">MN2024</strain>
        <tissue evidence="3">Gills</tissue>
    </source>
</reference>
<protein>
    <recommendedName>
        <fullName evidence="2">DUF7153 domain-containing protein</fullName>
    </recommendedName>
</protein>
<dbReference type="Proteomes" id="UP001634394">
    <property type="component" value="Unassembled WGS sequence"/>
</dbReference>
<accession>A0ABD3XD27</accession>
<dbReference type="InterPro" id="IPR055577">
    <property type="entry name" value="DUF7153"/>
</dbReference>
<sequence>MSSRHNMLGVKIRLRFYTDEEMQRKLWQQNAKNNIKEATFLEGILLRSVEPENPHPFVDYAVFCSRLGSGTAVNHMAENHAEDHLHENQSSDVHTDEDDTVESLPGENHIPIQYNSLLHKNSRQRHGSTRLASGNSSQRNSMQVTSRQEPGLYDELEYIIRNDVKALPRTPVSKDSVYFLSAFCTDGHIDRLERTWKTWSGADFILWKCPLPLNLRRITFLKSTHPSDSYTFVVLCECEEGLNHNFMAKEFLDRLKYRLCGLVGLYQVERYYIASKTRR</sequence>
<feature type="compositionally biased region" description="Polar residues" evidence="1">
    <location>
        <begin position="130"/>
        <end position="148"/>
    </location>
</feature>
<dbReference type="PANTHER" id="PTHR22198:SF1">
    <property type="entry name" value="FERM DOMAIN-CONTAINING PROTEIN"/>
    <property type="match status" value="1"/>
</dbReference>
<dbReference type="AlphaFoldDB" id="A0ABD3XD27"/>
<evidence type="ECO:0000256" key="1">
    <source>
        <dbReference type="SAM" id="MobiDB-lite"/>
    </source>
</evidence>
<dbReference type="PANTHER" id="PTHR22198">
    <property type="entry name" value="FERM DOMAIN-CONTAINING PROTEIN"/>
    <property type="match status" value="1"/>
</dbReference>
<keyword evidence="4" id="KW-1185">Reference proteome</keyword>
<proteinExistence type="predicted"/>
<comment type="caution">
    <text evidence="3">The sequence shown here is derived from an EMBL/GenBank/DDBJ whole genome shotgun (WGS) entry which is preliminary data.</text>
</comment>
<feature type="domain" description="DUF7153" evidence="2">
    <location>
        <begin position="40"/>
        <end position="268"/>
    </location>
</feature>
<feature type="region of interest" description="Disordered" evidence="1">
    <location>
        <begin position="85"/>
        <end position="149"/>
    </location>
</feature>
<evidence type="ECO:0000313" key="3">
    <source>
        <dbReference type="EMBL" id="KAL3884179.1"/>
    </source>
</evidence>
<gene>
    <name evidence="3" type="ORF">ACJMK2_030399</name>
</gene>
<dbReference type="Pfam" id="PF23672">
    <property type="entry name" value="DUF7153"/>
    <property type="match status" value="1"/>
</dbReference>
<evidence type="ECO:0000313" key="4">
    <source>
        <dbReference type="Proteomes" id="UP001634394"/>
    </source>
</evidence>
<evidence type="ECO:0000259" key="2">
    <source>
        <dbReference type="Pfam" id="PF23672"/>
    </source>
</evidence>
<dbReference type="EMBL" id="JBJQND010000003">
    <property type="protein sequence ID" value="KAL3884179.1"/>
    <property type="molecule type" value="Genomic_DNA"/>
</dbReference>